<dbReference type="EMBL" id="CVRI01000047">
    <property type="protein sequence ID" value="CRK97620.1"/>
    <property type="molecule type" value="Genomic_DNA"/>
</dbReference>
<evidence type="ECO:0000313" key="2">
    <source>
        <dbReference type="Proteomes" id="UP000183832"/>
    </source>
</evidence>
<keyword evidence="2" id="KW-1185">Reference proteome</keyword>
<dbReference type="Proteomes" id="UP000183832">
    <property type="component" value="Unassembled WGS sequence"/>
</dbReference>
<name>A0A1J1IDI6_9DIPT</name>
<organism evidence="1 2">
    <name type="scientific">Clunio marinus</name>
    <dbReference type="NCBI Taxonomy" id="568069"/>
    <lineage>
        <taxon>Eukaryota</taxon>
        <taxon>Metazoa</taxon>
        <taxon>Ecdysozoa</taxon>
        <taxon>Arthropoda</taxon>
        <taxon>Hexapoda</taxon>
        <taxon>Insecta</taxon>
        <taxon>Pterygota</taxon>
        <taxon>Neoptera</taxon>
        <taxon>Endopterygota</taxon>
        <taxon>Diptera</taxon>
        <taxon>Nematocera</taxon>
        <taxon>Chironomoidea</taxon>
        <taxon>Chironomidae</taxon>
        <taxon>Clunio</taxon>
    </lineage>
</organism>
<accession>A0A1J1IDI6</accession>
<protein>
    <submittedName>
        <fullName evidence="1">CLUMA_CG011006, isoform A</fullName>
    </submittedName>
</protein>
<gene>
    <name evidence="1" type="ORF">CLUMA_CG011006</name>
</gene>
<sequence>MKHQRQLRRLDEFYAHNKSLVISYVELCVVNPDPEKQTCHHKAASQINTYLRLTPQTDTRAWNF</sequence>
<dbReference type="AlphaFoldDB" id="A0A1J1IDI6"/>
<proteinExistence type="predicted"/>
<reference evidence="1 2" key="1">
    <citation type="submission" date="2015-04" db="EMBL/GenBank/DDBJ databases">
        <authorList>
            <person name="Syromyatnikov M.Y."/>
            <person name="Popov V.N."/>
        </authorList>
    </citation>
    <scope>NUCLEOTIDE SEQUENCE [LARGE SCALE GENOMIC DNA]</scope>
</reference>
<evidence type="ECO:0000313" key="1">
    <source>
        <dbReference type="EMBL" id="CRK97620.1"/>
    </source>
</evidence>